<dbReference type="NCBIfam" id="TIGR01525">
    <property type="entry name" value="ATPase-IB_hvy"/>
    <property type="match status" value="1"/>
</dbReference>
<feature type="compositionally biased region" description="Low complexity" evidence="11">
    <location>
        <begin position="205"/>
        <end position="218"/>
    </location>
</feature>
<feature type="domain" description="HMA" evidence="12">
    <location>
        <begin position="314"/>
        <end position="379"/>
    </location>
</feature>
<dbReference type="PROSITE" id="PS01229">
    <property type="entry name" value="COF_2"/>
    <property type="match status" value="1"/>
</dbReference>
<name>A0A022WEH5_TRIRU</name>
<dbReference type="Gene3D" id="3.30.70.100">
    <property type="match status" value="3"/>
</dbReference>
<dbReference type="Gene3D" id="2.70.150.10">
    <property type="entry name" value="Calcium-transporting ATPase, cytoplasmic transduction domain A"/>
    <property type="match status" value="1"/>
</dbReference>
<dbReference type="NCBIfam" id="TIGR01494">
    <property type="entry name" value="ATPase_P-type"/>
    <property type="match status" value="2"/>
</dbReference>
<dbReference type="CDD" id="cd00371">
    <property type="entry name" value="HMA"/>
    <property type="match status" value="3"/>
</dbReference>
<dbReference type="InterPro" id="IPR023298">
    <property type="entry name" value="ATPase_P-typ_TM_dom_sf"/>
</dbReference>
<dbReference type="Gene3D" id="1.20.1110.10">
    <property type="entry name" value="Calcium-transporting ATPase, transmembrane domain"/>
    <property type="match status" value="1"/>
</dbReference>
<dbReference type="PRINTS" id="PR00119">
    <property type="entry name" value="CATATPASE"/>
</dbReference>
<keyword evidence="4 10" id="KW-0479">Metal-binding</keyword>
<dbReference type="InterPro" id="IPR017969">
    <property type="entry name" value="Heavy-metal-associated_CS"/>
</dbReference>
<keyword evidence="8 10" id="KW-1133">Transmembrane helix</keyword>
<evidence type="ECO:0000256" key="6">
    <source>
        <dbReference type="ARBA" id="ARBA00022840"/>
    </source>
</evidence>
<dbReference type="Pfam" id="PF00122">
    <property type="entry name" value="E1-E2_ATPase"/>
    <property type="match status" value="1"/>
</dbReference>
<dbReference type="InterPro" id="IPR023299">
    <property type="entry name" value="ATPase_P-typ_cyto_dom_N"/>
</dbReference>
<dbReference type="Pfam" id="PF00403">
    <property type="entry name" value="HMA"/>
    <property type="match status" value="3"/>
</dbReference>
<dbReference type="InterPro" id="IPR059000">
    <property type="entry name" value="ATPase_P-type_domA"/>
</dbReference>
<proteinExistence type="inferred from homology"/>
<dbReference type="Pfam" id="PF00702">
    <property type="entry name" value="Hydrolase"/>
    <property type="match status" value="1"/>
</dbReference>
<accession>A0A022WEH5</accession>
<keyword evidence="9 10" id="KW-0472">Membrane</keyword>
<dbReference type="Gene3D" id="3.40.1110.10">
    <property type="entry name" value="Calcium-transporting ATPase, cytoplasmic domain N"/>
    <property type="match status" value="1"/>
</dbReference>
<dbReference type="InterPro" id="IPR036163">
    <property type="entry name" value="HMA_dom_sf"/>
</dbReference>
<dbReference type="GO" id="GO:0016020">
    <property type="term" value="C:membrane"/>
    <property type="evidence" value="ECO:0007669"/>
    <property type="project" value="UniProtKB-SubCell"/>
</dbReference>
<dbReference type="Proteomes" id="UP000023758">
    <property type="component" value="Unassembled WGS sequence"/>
</dbReference>
<sequence>MADTNKTTSSCCRSGSPKLPIPRIKIPSEDLKTTLLVNNIHCASCVAYAKEVLHGLPDIKAVEITILAHEVTVLHGSETNTSDLVKALSDAAFEVYHADTYNESGVKVGDLDTSSSVGSTWLESGILNSPQSRKVLGRLRSVSPDTRRTHHIENCLVCREEFGAGSSQTHKGDQLEVPPPTQCGVISAVEAPRRTLNPQLSRPIPRSAATSPAVPPSSKDVAKPPPSTGDEIFEAQLSIGGMTCASCANAVTSEIKSSSHVVSATVSLLTNTAEVAFRGPKENIENIATQVKDIGFEASVEKVYPKKSCLEDAYVANVSIKGMTCSSCVGSVTRALDSCPHITNATINLLGNSGRIEFQGKENLEDIMSRIDDLGFEAAIVDCKPIGNDSSTADEKIKKRTIQIKVEGMFCPHCPQRILDVLRRIPEGAVTVIEELTLEEPILTLSYTPNSPTLTIRNIIATIDGANEVFTASVYHPPTIEDRSRAMQMHEQKRLLLRLLFTFIVGIPEFLIGILWMSIVSKSNSIRRYLEEPMWVGSVSRAEWALFILTTPVMFFGTDVFHARAFKEIRALWRPGSRVPILRRFYRFGSMNMLISAGTMVAYFASLAVLILKSRIPAKGHESGEIVTYFDTVVFLTLFILVGRALEAYSKAKTGDAVAMLGKLRPSDAILVLDHVLSGQPDPNHSSIQRVPVDLIDIGDIVVIPHGGSPPADGNVTGTDSYKFDESSLTGESMPATKSKGDKVFSGSVNVGRPVSIEITDLGSTSMLDQIVAVVREGQAKRAPVERIADAITGYFVPMITLIAILTFIVWLSLGQSGVLPPDFLDSEQGGWPFWSLQFAIAVFVVACPCGLALAAPTALFVGGGLAAKGGILVRGGGEAFQEASRLDSIVFDKTGTLTEGGALKVSDHEVLITDESDRQIAWALGKALEESSTHPIARAIVEFCSDKTAITVKQTSIEEIPGHGMKGSFTVHLDGNDQALEYEASIGNQRLVDLLCGEDPDLYFLPSILSRYHSAGKSSAVLSIRKASGTANFAPAIIFATSDPLRPEAAQVVSQLQARNIDVHMCTGDNAITAHAVASVLGIPRSNVIANVLPSQKAEYIKKVQNNELGIRAQLSTNSKAKTRRNIVAFVGDGTNDSPALAAADVSIAMASGSDVAVNTAGFILLNSDLNTILDLCKLSRRVFNRVRWNFLWAAIYNVSLIPVAAGVFYPIVSGHTVRDGIVMNNHWRLDPVWAALAMALSSVSVVCSSLALRVEFTAGISRLFRRVRRLLGCTIGAREQLQTI</sequence>
<dbReference type="InterPro" id="IPR006121">
    <property type="entry name" value="HMA_dom"/>
</dbReference>
<keyword evidence="6 10" id="KW-0067">ATP-binding</keyword>
<dbReference type="HOGENOM" id="CLU_001771_0_2_1"/>
<dbReference type="PROSITE" id="PS01047">
    <property type="entry name" value="HMA_1"/>
    <property type="match status" value="2"/>
</dbReference>
<feature type="transmembrane region" description="Helical" evidence="10">
    <location>
        <begin position="1234"/>
        <end position="1254"/>
    </location>
</feature>
<dbReference type="InterPro" id="IPR027256">
    <property type="entry name" value="P-typ_ATPase_IB"/>
</dbReference>
<dbReference type="SFLD" id="SFLDG00002">
    <property type="entry name" value="C1.7:_P-type_atpase_like"/>
    <property type="match status" value="1"/>
</dbReference>
<feature type="transmembrane region" description="Helical" evidence="10">
    <location>
        <begin position="1192"/>
        <end position="1214"/>
    </location>
</feature>
<feature type="domain" description="HMA" evidence="12">
    <location>
        <begin position="31"/>
        <end position="96"/>
    </location>
</feature>
<dbReference type="PANTHER" id="PTHR43520:SF32">
    <property type="entry name" value="COPPER RESISTANCE P-TYPE ATPASE (EUROFUNG)"/>
    <property type="match status" value="1"/>
</dbReference>
<keyword evidence="5 10" id="KW-0547">Nucleotide-binding</keyword>
<evidence type="ECO:0000313" key="13">
    <source>
        <dbReference type="EMBL" id="EZF56541.1"/>
    </source>
</evidence>
<keyword evidence="7" id="KW-1278">Translocase</keyword>
<evidence type="ECO:0000256" key="5">
    <source>
        <dbReference type="ARBA" id="ARBA00022741"/>
    </source>
</evidence>
<dbReference type="SUPFAM" id="SSF81665">
    <property type="entry name" value="Calcium ATPase, transmembrane domain M"/>
    <property type="match status" value="1"/>
</dbReference>
<keyword evidence="3 10" id="KW-0812">Transmembrane</keyword>
<evidence type="ECO:0000256" key="7">
    <source>
        <dbReference type="ARBA" id="ARBA00022967"/>
    </source>
</evidence>
<dbReference type="Gene3D" id="3.40.50.1000">
    <property type="entry name" value="HAD superfamily/HAD-like"/>
    <property type="match status" value="1"/>
</dbReference>
<comment type="similarity">
    <text evidence="2 10">Belongs to the cation transport ATPase (P-type) (TC 3.A.3) family. Type IB subfamily.</text>
</comment>
<feature type="region of interest" description="Disordered" evidence="11">
    <location>
        <begin position="196"/>
        <end position="231"/>
    </location>
</feature>
<dbReference type="PROSITE" id="PS50846">
    <property type="entry name" value="HMA_2"/>
    <property type="match status" value="3"/>
</dbReference>
<dbReference type="SUPFAM" id="SSF56784">
    <property type="entry name" value="HAD-like"/>
    <property type="match status" value="1"/>
</dbReference>
<dbReference type="EMBL" id="KK207717">
    <property type="protein sequence ID" value="EZF56541.1"/>
    <property type="molecule type" value="Genomic_DNA"/>
</dbReference>
<dbReference type="InterPro" id="IPR023214">
    <property type="entry name" value="HAD_sf"/>
</dbReference>
<dbReference type="GO" id="GO:0055070">
    <property type="term" value="P:copper ion homeostasis"/>
    <property type="evidence" value="ECO:0007669"/>
    <property type="project" value="TreeGrafter"/>
</dbReference>
<comment type="subcellular location">
    <subcellularLocation>
        <location evidence="1">Membrane</location>
        <topology evidence="1">Multi-pass membrane protein</topology>
    </subcellularLocation>
</comment>
<feature type="transmembrane region" description="Helical" evidence="10">
    <location>
        <begin position="792"/>
        <end position="814"/>
    </location>
</feature>
<dbReference type="OrthoDB" id="432719at2759"/>
<evidence type="ECO:0000256" key="9">
    <source>
        <dbReference type="ARBA" id="ARBA00023136"/>
    </source>
</evidence>
<evidence type="ECO:0000256" key="8">
    <source>
        <dbReference type="ARBA" id="ARBA00022989"/>
    </source>
</evidence>
<evidence type="ECO:0000256" key="10">
    <source>
        <dbReference type="RuleBase" id="RU362081"/>
    </source>
</evidence>
<dbReference type="InterPro" id="IPR044492">
    <property type="entry name" value="P_typ_ATPase_HD_dom"/>
</dbReference>
<gene>
    <name evidence="13" type="ORF">H103_01050</name>
</gene>
<evidence type="ECO:0000256" key="3">
    <source>
        <dbReference type="ARBA" id="ARBA00022692"/>
    </source>
</evidence>
<dbReference type="SUPFAM" id="SSF55008">
    <property type="entry name" value="HMA, heavy metal-associated domain"/>
    <property type="match status" value="3"/>
</dbReference>
<dbReference type="InterPro" id="IPR036412">
    <property type="entry name" value="HAD-like_sf"/>
</dbReference>
<evidence type="ECO:0000256" key="11">
    <source>
        <dbReference type="SAM" id="MobiDB-lite"/>
    </source>
</evidence>
<dbReference type="GO" id="GO:0043682">
    <property type="term" value="F:P-type divalent copper transporter activity"/>
    <property type="evidence" value="ECO:0007669"/>
    <property type="project" value="TreeGrafter"/>
</dbReference>
<dbReference type="GO" id="GO:0005524">
    <property type="term" value="F:ATP binding"/>
    <property type="evidence" value="ECO:0007669"/>
    <property type="project" value="UniProtKB-UniRule"/>
</dbReference>
<evidence type="ECO:0000256" key="1">
    <source>
        <dbReference type="ARBA" id="ARBA00004141"/>
    </source>
</evidence>
<dbReference type="SUPFAM" id="SSF81653">
    <property type="entry name" value="Calcium ATPase, transduction domain A"/>
    <property type="match status" value="1"/>
</dbReference>
<dbReference type="GO" id="GO:0005507">
    <property type="term" value="F:copper ion binding"/>
    <property type="evidence" value="ECO:0007669"/>
    <property type="project" value="TreeGrafter"/>
</dbReference>
<feature type="transmembrane region" description="Helical" evidence="10">
    <location>
        <begin position="626"/>
        <end position="646"/>
    </location>
</feature>
<dbReference type="FunFam" id="3.30.70.100:FF:000001">
    <property type="entry name" value="ATPase copper transporting beta"/>
    <property type="match status" value="2"/>
</dbReference>
<dbReference type="SFLD" id="SFLDF00027">
    <property type="entry name" value="p-type_atpase"/>
    <property type="match status" value="1"/>
</dbReference>
<dbReference type="InterPro" id="IPR001757">
    <property type="entry name" value="P_typ_ATPase"/>
</dbReference>
<dbReference type="PROSITE" id="PS00154">
    <property type="entry name" value="ATPASE_E1_E2"/>
    <property type="match status" value="1"/>
</dbReference>
<feature type="domain" description="HMA" evidence="12">
    <location>
        <begin position="233"/>
        <end position="299"/>
    </location>
</feature>
<dbReference type="FunFam" id="2.70.150.10:FF:000068">
    <property type="entry name" value="Copper resistance-associated P-type ATPase"/>
    <property type="match status" value="1"/>
</dbReference>
<dbReference type="SUPFAM" id="SSF81660">
    <property type="entry name" value="Metal cation-transporting ATPase, ATP-binding domain N"/>
    <property type="match status" value="1"/>
</dbReference>
<feature type="transmembrane region" description="Helical" evidence="10">
    <location>
        <begin position="585"/>
        <end position="606"/>
    </location>
</feature>
<dbReference type="InterPro" id="IPR018303">
    <property type="entry name" value="ATPase_P-typ_P_site"/>
</dbReference>
<organism evidence="13">
    <name type="scientific">Trichophyton rubrum CBS 288.86</name>
    <dbReference type="NCBI Taxonomy" id="1215330"/>
    <lineage>
        <taxon>Eukaryota</taxon>
        <taxon>Fungi</taxon>
        <taxon>Dikarya</taxon>
        <taxon>Ascomycota</taxon>
        <taxon>Pezizomycotina</taxon>
        <taxon>Eurotiomycetes</taxon>
        <taxon>Eurotiomycetidae</taxon>
        <taxon>Onygenales</taxon>
        <taxon>Arthrodermataceae</taxon>
        <taxon>Trichophyton</taxon>
    </lineage>
</organism>
<protein>
    <recommendedName>
        <fullName evidence="12">HMA domain-containing protein</fullName>
    </recommendedName>
</protein>
<dbReference type="GO" id="GO:0016887">
    <property type="term" value="F:ATP hydrolysis activity"/>
    <property type="evidence" value="ECO:0007669"/>
    <property type="project" value="InterPro"/>
</dbReference>
<dbReference type="SFLD" id="SFLDS00003">
    <property type="entry name" value="Haloacid_Dehalogenase"/>
    <property type="match status" value="1"/>
</dbReference>
<evidence type="ECO:0000256" key="2">
    <source>
        <dbReference type="ARBA" id="ARBA00006024"/>
    </source>
</evidence>
<feature type="transmembrane region" description="Helical" evidence="10">
    <location>
        <begin position="834"/>
        <end position="862"/>
    </location>
</feature>
<dbReference type="InterPro" id="IPR008250">
    <property type="entry name" value="ATPase_P-typ_transduc_dom_A_sf"/>
</dbReference>
<feature type="transmembrane region" description="Helical" evidence="10">
    <location>
        <begin position="544"/>
        <end position="564"/>
    </location>
</feature>
<evidence type="ECO:0000259" key="12">
    <source>
        <dbReference type="PROSITE" id="PS50846"/>
    </source>
</evidence>
<feature type="transmembrane region" description="Helical" evidence="10">
    <location>
        <begin position="495"/>
        <end position="519"/>
    </location>
</feature>
<reference evidence="13" key="1">
    <citation type="submission" date="2014-02" db="EMBL/GenBank/DDBJ databases">
        <title>The Genome Sequence of Trichophyton rubrum (morphotype fischeri) CBS 288.86.</title>
        <authorList>
            <consortium name="The Broad Institute Genomics Platform"/>
            <person name="Cuomo C.A."/>
            <person name="White T.C."/>
            <person name="Graser Y."/>
            <person name="Martinez-Rossi N."/>
            <person name="Heitman J."/>
            <person name="Young S.K."/>
            <person name="Zeng Q."/>
            <person name="Gargeya S."/>
            <person name="Abouelleil A."/>
            <person name="Alvarado L."/>
            <person name="Chapman S.B."/>
            <person name="Gainer-Dewar J."/>
            <person name="Goldberg J."/>
            <person name="Griggs A."/>
            <person name="Gujja S."/>
            <person name="Hansen M."/>
            <person name="Howarth C."/>
            <person name="Imamovic A."/>
            <person name="Larimer J."/>
            <person name="Martinez D."/>
            <person name="Murphy C."/>
            <person name="Pearson M.D."/>
            <person name="Persinoti G."/>
            <person name="Poon T."/>
            <person name="Priest M."/>
            <person name="Roberts A.D."/>
            <person name="Saif S."/>
            <person name="Shea T.D."/>
            <person name="Sykes S.N."/>
            <person name="Wortman J."/>
            <person name="Nusbaum C."/>
            <person name="Birren B."/>
        </authorList>
    </citation>
    <scope>NUCLEOTIDE SEQUENCE [LARGE SCALE GENOMIC DNA]</scope>
    <source>
        <strain evidence="13">CBS 288.86</strain>
    </source>
</reference>
<dbReference type="CDD" id="cd02094">
    <property type="entry name" value="P-type_ATPase_Cu-like"/>
    <property type="match status" value="1"/>
</dbReference>
<evidence type="ECO:0000256" key="4">
    <source>
        <dbReference type="ARBA" id="ARBA00022723"/>
    </source>
</evidence>
<dbReference type="PANTHER" id="PTHR43520">
    <property type="entry name" value="ATP7, ISOFORM B"/>
    <property type="match status" value="1"/>
</dbReference>